<protein>
    <recommendedName>
        <fullName evidence="3">Ricin B lectin domain-containing protein</fullName>
    </recommendedName>
</protein>
<evidence type="ECO:0000313" key="5">
    <source>
        <dbReference type="Proteomes" id="UP001153069"/>
    </source>
</evidence>
<feature type="compositionally biased region" description="Low complexity" evidence="1">
    <location>
        <begin position="33"/>
        <end position="49"/>
    </location>
</feature>
<feature type="region of interest" description="Disordered" evidence="1">
    <location>
        <begin position="82"/>
        <end position="141"/>
    </location>
</feature>
<feature type="compositionally biased region" description="Low complexity" evidence="1">
    <location>
        <begin position="117"/>
        <end position="135"/>
    </location>
</feature>
<feature type="chain" id="PRO_5040318346" description="Ricin B lectin domain-containing protein" evidence="2">
    <location>
        <begin position="26"/>
        <end position="1740"/>
    </location>
</feature>
<keyword evidence="2" id="KW-0732">Signal</keyword>
<feature type="region of interest" description="Disordered" evidence="1">
    <location>
        <begin position="256"/>
        <end position="345"/>
    </location>
</feature>
<dbReference type="SUPFAM" id="SSF50370">
    <property type="entry name" value="Ricin B-like lectins"/>
    <property type="match status" value="1"/>
</dbReference>
<organism evidence="4 5">
    <name type="scientific">Seminavis robusta</name>
    <dbReference type="NCBI Taxonomy" id="568900"/>
    <lineage>
        <taxon>Eukaryota</taxon>
        <taxon>Sar</taxon>
        <taxon>Stramenopiles</taxon>
        <taxon>Ochrophyta</taxon>
        <taxon>Bacillariophyta</taxon>
        <taxon>Bacillariophyceae</taxon>
        <taxon>Bacillariophycidae</taxon>
        <taxon>Naviculales</taxon>
        <taxon>Naviculaceae</taxon>
        <taxon>Seminavis</taxon>
    </lineage>
</organism>
<comment type="caution">
    <text evidence="4">The sequence shown here is derived from an EMBL/GenBank/DDBJ whole genome shotgun (WGS) entry which is preliminary data.</text>
</comment>
<feature type="compositionally biased region" description="Polar residues" evidence="1">
    <location>
        <begin position="273"/>
        <end position="327"/>
    </location>
</feature>
<sequence>MKINAKTILTVLLGLSLSVENLTKAQDVQPVPTGAGSTTGTTNTGATTTPDHQDMVALADGSEDTILDSNVDVDAIYDTNLEQGQGEDQHELEDDQAAHDTAKPAKATLSDEQDLGSAFASTATSTDTDPNPDATLTNTDKEDATGLVAHANSIESFQLRAVASLDTLKNQVADARINGDKSDVARATANAIRGSAALVEEAKVKSLAMFADLQEQKTTEESNGWSAQLQINYQSAMAQINRALKLFPKMISYLEGSSRGSNETEQTEKKPLPTSTPIEENQGESMADNTSTYRRGLQDTSQAQTSQEINLDVPPSTSDWNKATSSESRQKEKETSKHRRILRSRFEGNHRAQSHFDRFTKLHDVFQKGDHDGMNRHLGPIQSRATRARSLNQNQRHLWSDTQNAKAQQCEILMGCIGKMSIYDMILFFYSDDIDPNNGKIDDNIYIHTEAPDVYEVYNHADVQNARTQLLNNRDWTYFRGSGRPAWCDRTLRLFSRNVEFGDVPHWEGGTISDVCHAQGGHTYVQLDQIATKVGFKAADEIAKEMFTCSKRLYNSNANPRKSPFPFVREQEVGIDTGASSVDEYGGSSGGVTSGISGSTQDSKSKLFDRSMSGSSGWWKSRDGTKGYPMRLKIRSDGQQYCVDWHTGSDHDYLHAYDCHNGNNQKWYYEPSTKLIRSMHDSQSKCMEAKSQGGNDKVYMATCDSGNSRQRWTKYATHGIKNEGRNKCLDKQSDRDIVVNNCHSGHNQDFMEVDYNDFFSNMIPPSVDFKIQLESFEDGVESTNPLKAIELKWRNGEECPQSKLSLWAGFHGSEIPFEWGDTIVSNDGTVKTMNLLPVSSTAARFRIKCNNPDRRVSLYEILVFGIIEGGNGEALPQFEGAYEESFFVPTGIETENSRDDYGQVKDDTVTLYKYEEGRVVDGLEEVQHDMVGTYKKVWDNWLQHDDDNLRRKLRQTYLSPYPLTSKHYDNSDFYMGLVGEAESNDDIHYQIVKGFAQHHGRSYSGDAFEDREKEYDRFNDKISSKYASVQRGINLVFGKDASVGYICGVDGVVNRLGGDKFPGTCCLDAPFQNPGGEWGREFDCSMTCNERASFFSGLSEESCSAVGGTWCPTATDCSVLKDCVDQEMTRAENDGKLSYKAYLEPGAVENPNDFDDCGDSREYFGYDPLYKNDDDVCANIKQLHNTKDFGFLDEFYSQGSPAVDPGRMGGGGYDSNYQTNANDYTHTNIDTTEWDELFNVDKKWSRTNLVQDAGVSGGLLFALGLARTFVQSAVDLTADIECTSEISSNIGCVTVKNLGFLVLHIVLIALNFAYDVWEFSIAETTEIGNVGPIEAWEILQVQHKNNERMYEGMRSSFEATAKVDNNLEGLGDLVASLVGFLGNDDDDSNGKVNMIISKLSSLEETCQGRRALMDSSPSTAITTIISKLSSLEETCEGRHALMDVSPSTAQNAGCDGNDQDGDGVIDNCEEDKFPPSVLIHKSLLKLKDDGATKHVQSEVFSSTDEAVASVRGALSVVDDCAGAKDLVLNVTVKGISECQAVVSAAPIQWCNDAPVIGKIEEFSVRVDTKPPVISCGFQASTAPDKKILYVEELHEFFDPGLFLQVEDSCSDEVHVDVSIKSNELDMTGPSAILSLANMKNTTQTFPKLFLNQATCSNTQKAGFCQDSPIGSRVYEVAVTATDAAGRSGSDTCNVIVAPMKMASDERELLHDGLSLEKGSRMVEESGAQNLLESVSFVHHF</sequence>
<dbReference type="PROSITE" id="PS50231">
    <property type="entry name" value="RICIN_B_LECTIN"/>
    <property type="match status" value="1"/>
</dbReference>
<dbReference type="OrthoDB" id="57292at2759"/>
<dbReference type="InterPro" id="IPR035992">
    <property type="entry name" value="Ricin_B-like_lectins"/>
</dbReference>
<dbReference type="Proteomes" id="UP001153069">
    <property type="component" value="Unassembled WGS sequence"/>
</dbReference>
<dbReference type="Gene3D" id="2.80.10.50">
    <property type="match status" value="1"/>
</dbReference>
<name>A0A9N8HFX1_9STRA</name>
<evidence type="ECO:0000313" key="4">
    <source>
        <dbReference type="EMBL" id="CAB9510835.1"/>
    </source>
</evidence>
<gene>
    <name evidence="4" type="ORF">SEMRO_455_G146480.1</name>
</gene>
<evidence type="ECO:0000259" key="3">
    <source>
        <dbReference type="SMART" id="SM00458"/>
    </source>
</evidence>
<proteinExistence type="predicted"/>
<feature type="region of interest" description="Disordered" evidence="1">
    <location>
        <begin position="578"/>
        <end position="615"/>
    </location>
</feature>
<accession>A0A9N8HFX1</accession>
<dbReference type="SMART" id="SM00458">
    <property type="entry name" value="RICIN"/>
    <property type="match status" value="1"/>
</dbReference>
<keyword evidence="5" id="KW-1185">Reference proteome</keyword>
<dbReference type="EMBL" id="CAICTM010000454">
    <property type="protein sequence ID" value="CAB9510835.1"/>
    <property type="molecule type" value="Genomic_DNA"/>
</dbReference>
<feature type="region of interest" description="Disordered" evidence="1">
    <location>
        <begin position="28"/>
        <end position="52"/>
    </location>
</feature>
<feature type="domain" description="Ricin B lectin" evidence="3">
    <location>
        <begin position="628"/>
        <end position="753"/>
    </location>
</feature>
<evidence type="ECO:0000256" key="2">
    <source>
        <dbReference type="SAM" id="SignalP"/>
    </source>
</evidence>
<evidence type="ECO:0000256" key="1">
    <source>
        <dbReference type="SAM" id="MobiDB-lite"/>
    </source>
</evidence>
<feature type="signal peptide" evidence="2">
    <location>
        <begin position="1"/>
        <end position="25"/>
    </location>
</feature>
<reference evidence="4" key="1">
    <citation type="submission" date="2020-06" db="EMBL/GenBank/DDBJ databases">
        <authorList>
            <consortium name="Plant Systems Biology data submission"/>
        </authorList>
    </citation>
    <scope>NUCLEOTIDE SEQUENCE</scope>
    <source>
        <strain evidence="4">D6</strain>
    </source>
</reference>
<dbReference type="Pfam" id="PF00652">
    <property type="entry name" value="Ricin_B_lectin"/>
    <property type="match status" value="1"/>
</dbReference>
<dbReference type="InterPro" id="IPR000772">
    <property type="entry name" value="Ricin_B_lectin"/>
</dbReference>